<sequence>MLVKLFVFALMVVGALALVMPSKHFLGPCPRGTLYSKQLKRCVFYDYEGEANMFDFLYN</sequence>
<gene>
    <name evidence="2" type="ORF">SPLIT_LOCUS7933</name>
</gene>
<evidence type="ECO:0000313" key="2">
    <source>
        <dbReference type="EMBL" id="CAH1642577.1"/>
    </source>
</evidence>
<organism evidence="2 3">
    <name type="scientific">Spodoptera littoralis</name>
    <name type="common">Egyptian cotton leafworm</name>
    <dbReference type="NCBI Taxonomy" id="7109"/>
    <lineage>
        <taxon>Eukaryota</taxon>
        <taxon>Metazoa</taxon>
        <taxon>Ecdysozoa</taxon>
        <taxon>Arthropoda</taxon>
        <taxon>Hexapoda</taxon>
        <taxon>Insecta</taxon>
        <taxon>Pterygota</taxon>
        <taxon>Neoptera</taxon>
        <taxon>Endopterygota</taxon>
        <taxon>Lepidoptera</taxon>
        <taxon>Glossata</taxon>
        <taxon>Ditrysia</taxon>
        <taxon>Noctuoidea</taxon>
        <taxon>Noctuidae</taxon>
        <taxon>Amphipyrinae</taxon>
        <taxon>Spodoptera</taxon>
    </lineage>
</organism>
<dbReference type="EMBL" id="LR824558">
    <property type="protein sequence ID" value="CAH1642577.1"/>
    <property type="molecule type" value="Genomic_DNA"/>
</dbReference>
<dbReference type="Proteomes" id="UP001153321">
    <property type="component" value="Chromosome 27"/>
</dbReference>
<evidence type="ECO:0000256" key="1">
    <source>
        <dbReference type="SAM" id="SignalP"/>
    </source>
</evidence>
<accession>A0A9P0I9A1</accession>
<name>A0A9P0I9A1_SPOLI</name>
<reference evidence="2" key="1">
    <citation type="submission" date="2022-02" db="EMBL/GenBank/DDBJ databases">
        <authorList>
            <person name="King R."/>
        </authorList>
    </citation>
    <scope>NUCLEOTIDE SEQUENCE</scope>
</reference>
<protein>
    <submittedName>
        <fullName evidence="2">Uncharacterized protein</fullName>
    </submittedName>
</protein>
<proteinExistence type="predicted"/>
<evidence type="ECO:0000313" key="3">
    <source>
        <dbReference type="Proteomes" id="UP001153321"/>
    </source>
</evidence>
<dbReference type="AlphaFoldDB" id="A0A9P0I9A1"/>
<keyword evidence="1" id="KW-0732">Signal</keyword>
<feature type="chain" id="PRO_5040219254" evidence="1">
    <location>
        <begin position="18"/>
        <end position="59"/>
    </location>
</feature>
<keyword evidence="3" id="KW-1185">Reference proteome</keyword>
<feature type="signal peptide" evidence="1">
    <location>
        <begin position="1"/>
        <end position="17"/>
    </location>
</feature>